<dbReference type="AlphaFoldDB" id="A0A1C3X9T0"/>
<dbReference type="EMBL" id="FMAG01000013">
    <property type="protein sequence ID" value="SCB49030.1"/>
    <property type="molecule type" value="Genomic_DNA"/>
</dbReference>
<reference evidence="2" key="1">
    <citation type="submission" date="2016-08" db="EMBL/GenBank/DDBJ databases">
        <authorList>
            <person name="Varghese N."/>
            <person name="Submissions Spin"/>
        </authorList>
    </citation>
    <scope>NUCLEOTIDE SEQUENCE [LARGE SCALE GENOMIC DNA]</scope>
    <source>
        <strain evidence="2">HAMBI 2975</strain>
    </source>
</reference>
<evidence type="ECO:0000313" key="2">
    <source>
        <dbReference type="Proteomes" id="UP000199101"/>
    </source>
</evidence>
<evidence type="ECO:0000313" key="1">
    <source>
        <dbReference type="EMBL" id="SCB49030.1"/>
    </source>
</evidence>
<organism evidence="1 2">
    <name type="scientific">Rhizobium multihospitium</name>
    <dbReference type="NCBI Taxonomy" id="410764"/>
    <lineage>
        <taxon>Bacteria</taxon>
        <taxon>Pseudomonadati</taxon>
        <taxon>Pseudomonadota</taxon>
        <taxon>Alphaproteobacteria</taxon>
        <taxon>Hyphomicrobiales</taxon>
        <taxon>Rhizobiaceae</taxon>
        <taxon>Rhizobium/Agrobacterium group</taxon>
        <taxon>Rhizobium</taxon>
    </lineage>
</organism>
<keyword evidence="2" id="KW-1185">Reference proteome</keyword>
<proteinExistence type="predicted"/>
<name>A0A1C3X9T0_9HYPH</name>
<protein>
    <submittedName>
        <fullName evidence="1">Uncharacterized protein</fullName>
    </submittedName>
</protein>
<sequence length="166" mass="19308">MENVVPEPHARTIATLDKLDSVEWFVNVGKRDQTYAEYVNSWDEALKSCSEIEWENLTSEAANQLVERVREKSLDRFNQWNSILKVVKPFSDALVTEKSEHISVSNKLPDTFLNCVRWDIFHLCMEAEYSDLVEPAFFSSLSFYYFKGHFPCGYSGPFPKGRFVIY</sequence>
<accession>A0A1C3X9T0</accession>
<gene>
    <name evidence="1" type="ORF">GA0061103_0496</name>
</gene>
<dbReference type="STRING" id="410764.GA0061103_0496"/>
<dbReference type="Proteomes" id="UP000199101">
    <property type="component" value="Unassembled WGS sequence"/>
</dbReference>